<dbReference type="SMART" id="SM00387">
    <property type="entry name" value="HATPase_c"/>
    <property type="match status" value="1"/>
</dbReference>
<comment type="catalytic activity">
    <reaction evidence="1">
        <text>ATP + protein L-histidine = ADP + protein N-phospho-L-histidine.</text>
        <dbReference type="EC" id="2.7.13.3"/>
    </reaction>
</comment>
<dbReference type="PANTHER" id="PTHR45528">
    <property type="entry name" value="SENSOR HISTIDINE KINASE CPXA"/>
    <property type="match status" value="1"/>
</dbReference>
<keyword evidence="8" id="KW-0547">Nucleotide-binding</keyword>
<evidence type="ECO:0000256" key="5">
    <source>
        <dbReference type="ARBA" id="ARBA00022553"/>
    </source>
</evidence>
<accession>A0A9D1KRT7</accession>
<organism evidence="16 17">
    <name type="scientific">Candidatus Faecivivens stercoripullorum</name>
    <dbReference type="NCBI Taxonomy" id="2840805"/>
    <lineage>
        <taxon>Bacteria</taxon>
        <taxon>Bacillati</taxon>
        <taxon>Bacillota</taxon>
        <taxon>Clostridia</taxon>
        <taxon>Eubacteriales</taxon>
        <taxon>Oscillospiraceae</taxon>
        <taxon>Oscillospiraceae incertae sedis</taxon>
        <taxon>Candidatus Faecivivens</taxon>
    </lineage>
</organism>
<evidence type="ECO:0000256" key="11">
    <source>
        <dbReference type="ARBA" id="ARBA00022989"/>
    </source>
</evidence>
<feature type="transmembrane region" description="Helical" evidence="14">
    <location>
        <begin position="29"/>
        <end position="48"/>
    </location>
</feature>
<keyword evidence="5" id="KW-0597">Phosphoprotein</keyword>
<dbReference type="EC" id="2.7.13.3" evidence="3"/>
<evidence type="ECO:0000256" key="12">
    <source>
        <dbReference type="ARBA" id="ARBA00023012"/>
    </source>
</evidence>
<feature type="transmembrane region" description="Helical" evidence="14">
    <location>
        <begin position="84"/>
        <end position="102"/>
    </location>
</feature>
<keyword evidence="11 14" id="KW-1133">Transmembrane helix</keyword>
<dbReference type="InterPro" id="IPR005467">
    <property type="entry name" value="His_kinase_dom"/>
</dbReference>
<evidence type="ECO:0000256" key="7">
    <source>
        <dbReference type="ARBA" id="ARBA00022692"/>
    </source>
</evidence>
<dbReference type="Pfam" id="PF00512">
    <property type="entry name" value="HisKA"/>
    <property type="match status" value="1"/>
</dbReference>
<dbReference type="Gene3D" id="3.30.565.10">
    <property type="entry name" value="Histidine kinase-like ATPase, C-terminal domain"/>
    <property type="match status" value="1"/>
</dbReference>
<dbReference type="InterPro" id="IPR036890">
    <property type="entry name" value="HATPase_C_sf"/>
</dbReference>
<evidence type="ECO:0000259" key="15">
    <source>
        <dbReference type="PROSITE" id="PS50109"/>
    </source>
</evidence>
<evidence type="ECO:0000313" key="17">
    <source>
        <dbReference type="Proteomes" id="UP000824160"/>
    </source>
</evidence>
<keyword evidence="12" id="KW-0902">Two-component regulatory system</keyword>
<dbReference type="AlphaFoldDB" id="A0A9D1KRT7"/>
<evidence type="ECO:0000256" key="14">
    <source>
        <dbReference type="SAM" id="Phobius"/>
    </source>
</evidence>
<dbReference type="CDD" id="cd00082">
    <property type="entry name" value="HisKA"/>
    <property type="match status" value="1"/>
</dbReference>
<comment type="caution">
    <text evidence="16">The sequence shown here is derived from an EMBL/GenBank/DDBJ whole genome shotgun (WGS) entry which is preliminary data.</text>
</comment>
<dbReference type="SMART" id="SM00388">
    <property type="entry name" value="HisKA"/>
    <property type="match status" value="1"/>
</dbReference>
<dbReference type="Proteomes" id="UP000824160">
    <property type="component" value="Unassembled WGS sequence"/>
</dbReference>
<dbReference type="SUPFAM" id="SSF55874">
    <property type="entry name" value="ATPase domain of HSP90 chaperone/DNA topoisomerase II/histidine kinase"/>
    <property type="match status" value="1"/>
</dbReference>
<dbReference type="SUPFAM" id="SSF47384">
    <property type="entry name" value="Homodimeric domain of signal transducing histidine kinase"/>
    <property type="match status" value="1"/>
</dbReference>
<proteinExistence type="predicted"/>
<keyword evidence="7 14" id="KW-0812">Transmembrane</keyword>
<evidence type="ECO:0000256" key="1">
    <source>
        <dbReference type="ARBA" id="ARBA00000085"/>
    </source>
</evidence>
<dbReference type="InterPro" id="IPR003594">
    <property type="entry name" value="HATPase_dom"/>
</dbReference>
<keyword evidence="10" id="KW-0067">ATP-binding</keyword>
<evidence type="ECO:0000313" key="16">
    <source>
        <dbReference type="EMBL" id="HIT94614.1"/>
    </source>
</evidence>
<comment type="subcellular location">
    <subcellularLocation>
        <location evidence="2">Cell membrane</location>
        <topology evidence="2">Multi-pass membrane protein</topology>
    </subcellularLocation>
</comment>
<dbReference type="InterPro" id="IPR003661">
    <property type="entry name" value="HisK_dim/P_dom"/>
</dbReference>
<dbReference type="EMBL" id="DVLW01000149">
    <property type="protein sequence ID" value="HIT94614.1"/>
    <property type="molecule type" value="Genomic_DNA"/>
</dbReference>
<evidence type="ECO:0000256" key="4">
    <source>
        <dbReference type="ARBA" id="ARBA00022475"/>
    </source>
</evidence>
<keyword evidence="6" id="KW-0808">Transferase</keyword>
<dbReference type="PROSITE" id="PS50109">
    <property type="entry name" value="HIS_KIN"/>
    <property type="match status" value="1"/>
</dbReference>
<dbReference type="GO" id="GO:0005886">
    <property type="term" value="C:plasma membrane"/>
    <property type="evidence" value="ECO:0007669"/>
    <property type="project" value="UniProtKB-SubCell"/>
</dbReference>
<evidence type="ECO:0000256" key="13">
    <source>
        <dbReference type="ARBA" id="ARBA00023136"/>
    </source>
</evidence>
<dbReference type="InterPro" id="IPR050398">
    <property type="entry name" value="HssS/ArlS-like"/>
</dbReference>
<name>A0A9D1KRT7_9FIRM</name>
<feature type="domain" description="Histidine kinase" evidence="15">
    <location>
        <begin position="166"/>
        <end position="386"/>
    </location>
</feature>
<reference evidence="16" key="2">
    <citation type="journal article" date="2021" name="PeerJ">
        <title>Extensive microbial diversity within the chicken gut microbiome revealed by metagenomics and culture.</title>
        <authorList>
            <person name="Gilroy R."/>
            <person name="Ravi A."/>
            <person name="Getino M."/>
            <person name="Pursley I."/>
            <person name="Horton D.L."/>
            <person name="Alikhan N.F."/>
            <person name="Baker D."/>
            <person name="Gharbi K."/>
            <person name="Hall N."/>
            <person name="Watson M."/>
            <person name="Adriaenssens E.M."/>
            <person name="Foster-Nyarko E."/>
            <person name="Jarju S."/>
            <person name="Secka A."/>
            <person name="Antonio M."/>
            <person name="Oren A."/>
            <person name="Chaudhuri R.R."/>
            <person name="La Ragione R."/>
            <person name="Hildebrand F."/>
            <person name="Pallen M.J."/>
        </authorList>
    </citation>
    <scope>NUCLEOTIDE SEQUENCE</scope>
    <source>
        <strain evidence="16">ChiBcec7-5410</strain>
    </source>
</reference>
<evidence type="ECO:0000256" key="3">
    <source>
        <dbReference type="ARBA" id="ARBA00012438"/>
    </source>
</evidence>
<evidence type="ECO:0000256" key="2">
    <source>
        <dbReference type="ARBA" id="ARBA00004651"/>
    </source>
</evidence>
<gene>
    <name evidence="16" type="ORF">IAC43_05475</name>
</gene>
<evidence type="ECO:0000256" key="6">
    <source>
        <dbReference type="ARBA" id="ARBA00022679"/>
    </source>
</evidence>
<dbReference type="GO" id="GO:0005524">
    <property type="term" value="F:ATP binding"/>
    <property type="evidence" value="ECO:0007669"/>
    <property type="project" value="UniProtKB-KW"/>
</dbReference>
<dbReference type="PANTHER" id="PTHR45528:SF1">
    <property type="entry name" value="SENSOR HISTIDINE KINASE CPXA"/>
    <property type="match status" value="1"/>
</dbReference>
<dbReference type="InterPro" id="IPR036097">
    <property type="entry name" value="HisK_dim/P_sf"/>
</dbReference>
<dbReference type="Gene3D" id="1.10.287.130">
    <property type="match status" value="1"/>
</dbReference>
<keyword evidence="13 14" id="KW-0472">Membrane</keyword>
<keyword evidence="9 16" id="KW-0418">Kinase</keyword>
<evidence type="ECO:0000256" key="9">
    <source>
        <dbReference type="ARBA" id="ARBA00022777"/>
    </source>
</evidence>
<protein>
    <recommendedName>
        <fullName evidence="3">histidine kinase</fullName>
        <ecNumber evidence="3">2.7.13.3</ecNumber>
    </recommendedName>
</protein>
<dbReference type="GO" id="GO:0000155">
    <property type="term" value="F:phosphorelay sensor kinase activity"/>
    <property type="evidence" value="ECO:0007669"/>
    <property type="project" value="InterPro"/>
</dbReference>
<sequence>MEKLRQSIGRLFFAGKPYRAMVQKIYREMLGVMAKSFLIILAIRVLGYQKIGNFLAELIVWIKGCSWTEAQSLYFTYIRSNIEYLMFYAFLVFFIIFMRMLILRFTRYFDEIIAGVDQLVKGDQPIILSPELDFMQIRLTQVRQQLQAAAAAEREAEKKKNDFLLYLAHDIRTPLTSVIGYLSLLEKFSGLDVVTAKKYLTIAMDKALKLQKLIEEFFDVTRLTFQQVKLNLQPVDVGCMLVQLADEAFPVAASAGMTIQLSGQSDPIMVNADPDKLARALQNLMRNAVSYGEKGQISISSKVLDNQCAIFFSNPGQVAQQELDRFFERFYRGDPSRGSASNGNNTGGAGLGLVIARDIIRLHGGSLSASCQDGQITFRVLLPILGEGQPEKQSE</sequence>
<dbReference type="Pfam" id="PF02518">
    <property type="entry name" value="HATPase_c"/>
    <property type="match status" value="1"/>
</dbReference>
<keyword evidence="4" id="KW-1003">Cell membrane</keyword>
<evidence type="ECO:0000256" key="10">
    <source>
        <dbReference type="ARBA" id="ARBA00022840"/>
    </source>
</evidence>
<reference evidence="16" key="1">
    <citation type="submission" date="2020-10" db="EMBL/GenBank/DDBJ databases">
        <authorList>
            <person name="Gilroy R."/>
        </authorList>
    </citation>
    <scope>NUCLEOTIDE SEQUENCE</scope>
    <source>
        <strain evidence="16">ChiBcec7-5410</strain>
    </source>
</reference>
<evidence type="ECO:0000256" key="8">
    <source>
        <dbReference type="ARBA" id="ARBA00022741"/>
    </source>
</evidence>